<dbReference type="HAMAP" id="MF_00165">
    <property type="entry name" value="Thymidylate_kinase"/>
    <property type="match status" value="1"/>
</dbReference>
<evidence type="ECO:0000313" key="14">
    <source>
        <dbReference type="EMBL" id="HFK98368.1"/>
    </source>
</evidence>
<dbReference type="PANTHER" id="PTHR10344:SF4">
    <property type="entry name" value="UMP-CMP KINASE 2, MITOCHONDRIAL"/>
    <property type="match status" value="1"/>
</dbReference>
<evidence type="ECO:0000256" key="2">
    <source>
        <dbReference type="ARBA" id="ARBA00012980"/>
    </source>
</evidence>
<keyword evidence="4 12" id="KW-0808">Transferase</keyword>
<evidence type="ECO:0000256" key="7">
    <source>
        <dbReference type="ARBA" id="ARBA00022777"/>
    </source>
</evidence>
<evidence type="ECO:0000256" key="1">
    <source>
        <dbReference type="ARBA" id="ARBA00009776"/>
    </source>
</evidence>
<keyword evidence="6 12" id="KW-0547">Nucleotide-binding</keyword>
<dbReference type="EMBL" id="DSTK01000039">
    <property type="protein sequence ID" value="HFK98368.1"/>
    <property type="molecule type" value="Genomic_DNA"/>
</dbReference>
<evidence type="ECO:0000256" key="11">
    <source>
        <dbReference type="ARBA" id="ARBA00057735"/>
    </source>
</evidence>
<evidence type="ECO:0000256" key="12">
    <source>
        <dbReference type="HAMAP-Rule" id="MF_00165"/>
    </source>
</evidence>
<dbReference type="EC" id="2.7.4.9" evidence="2 12"/>
<accession>A0A832A2M0</accession>
<keyword evidence="7 12" id="KW-0418">Kinase</keyword>
<comment type="caution">
    <text evidence="14">The sequence shown here is derived from an EMBL/GenBank/DDBJ whole genome shotgun (WGS) entry which is preliminary data.</text>
</comment>
<dbReference type="GO" id="GO:0006233">
    <property type="term" value="P:dTDP biosynthetic process"/>
    <property type="evidence" value="ECO:0007669"/>
    <property type="project" value="InterPro"/>
</dbReference>
<dbReference type="InterPro" id="IPR027417">
    <property type="entry name" value="P-loop_NTPase"/>
</dbReference>
<comment type="catalytic activity">
    <reaction evidence="10 12">
        <text>dTMP + ATP = dTDP + ADP</text>
        <dbReference type="Rhea" id="RHEA:13517"/>
        <dbReference type="ChEBI" id="CHEBI:30616"/>
        <dbReference type="ChEBI" id="CHEBI:58369"/>
        <dbReference type="ChEBI" id="CHEBI:63528"/>
        <dbReference type="ChEBI" id="CHEBI:456216"/>
        <dbReference type="EC" id="2.7.4.9"/>
    </reaction>
</comment>
<evidence type="ECO:0000256" key="8">
    <source>
        <dbReference type="ARBA" id="ARBA00022840"/>
    </source>
</evidence>
<evidence type="ECO:0000256" key="9">
    <source>
        <dbReference type="ARBA" id="ARBA00029962"/>
    </source>
</evidence>
<dbReference type="GO" id="GO:0006235">
    <property type="term" value="P:dTTP biosynthetic process"/>
    <property type="evidence" value="ECO:0007669"/>
    <property type="project" value="UniProtKB-UniRule"/>
</dbReference>
<dbReference type="CDD" id="cd01672">
    <property type="entry name" value="TMPK"/>
    <property type="match status" value="1"/>
</dbReference>
<feature type="binding site" evidence="12">
    <location>
        <begin position="52"/>
        <end position="59"/>
    </location>
    <ligand>
        <name>ATP</name>
        <dbReference type="ChEBI" id="CHEBI:30616"/>
    </ligand>
</feature>
<organism evidence="14">
    <name type="scientific">Desulfacinum infernum</name>
    <dbReference type="NCBI Taxonomy" id="35837"/>
    <lineage>
        <taxon>Bacteria</taxon>
        <taxon>Pseudomonadati</taxon>
        <taxon>Thermodesulfobacteriota</taxon>
        <taxon>Syntrophobacteria</taxon>
        <taxon>Syntrophobacterales</taxon>
        <taxon>Syntrophobacteraceae</taxon>
        <taxon>Desulfacinum</taxon>
    </lineage>
</organism>
<keyword evidence="5 12" id="KW-0545">Nucleotide biosynthesis</keyword>
<dbReference type="GO" id="GO:0004798">
    <property type="term" value="F:dTMP kinase activity"/>
    <property type="evidence" value="ECO:0007669"/>
    <property type="project" value="UniProtKB-UniRule"/>
</dbReference>
<dbReference type="GO" id="GO:0005829">
    <property type="term" value="C:cytosol"/>
    <property type="evidence" value="ECO:0007669"/>
    <property type="project" value="TreeGrafter"/>
</dbReference>
<dbReference type="GO" id="GO:0006227">
    <property type="term" value="P:dUDP biosynthetic process"/>
    <property type="evidence" value="ECO:0007669"/>
    <property type="project" value="TreeGrafter"/>
</dbReference>
<dbReference type="InterPro" id="IPR018094">
    <property type="entry name" value="Thymidylate_kinase"/>
</dbReference>
<dbReference type="FunFam" id="3.40.50.300:FF:000225">
    <property type="entry name" value="Thymidylate kinase"/>
    <property type="match status" value="1"/>
</dbReference>
<evidence type="ECO:0000256" key="3">
    <source>
        <dbReference type="ARBA" id="ARBA00017144"/>
    </source>
</evidence>
<name>A0A832A2M0_9BACT</name>
<feature type="domain" description="Thymidylate kinase-like" evidence="13">
    <location>
        <begin position="50"/>
        <end position="238"/>
    </location>
</feature>
<dbReference type="Gene3D" id="3.40.50.300">
    <property type="entry name" value="P-loop containing nucleotide triphosphate hydrolases"/>
    <property type="match status" value="1"/>
</dbReference>
<comment type="similarity">
    <text evidence="1 12">Belongs to the thymidylate kinase family.</text>
</comment>
<evidence type="ECO:0000256" key="5">
    <source>
        <dbReference type="ARBA" id="ARBA00022727"/>
    </source>
</evidence>
<evidence type="ECO:0000256" key="6">
    <source>
        <dbReference type="ARBA" id="ARBA00022741"/>
    </source>
</evidence>
<proteinExistence type="inferred from homology"/>
<dbReference type="GO" id="GO:0005524">
    <property type="term" value="F:ATP binding"/>
    <property type="evidence" value="ECO:0007669"/>
    <property type="project" value="UniProtKB-UniRule"/>
</dbReference>
<evidence type="ECO:0000256" key="4">
    <source>
        <dbReference type="ARBA" id="ARBA00022679"/>
    </source>
</evidence>
<evidence type="ECO:0000256" key="10">
    <source>
        <dbReference type="ARBA" id="ARBA00048743"/>
    </source>
</evidence>
<dbReference type="SUPFAM" id="SSF52540">
    <property type="entry name" value="P-loop containing nucleoside triphosphate hydrolases"/>
    <property type="match status" value="1"/>
</dbReference>
<gene>
    <name evidence="12 14" type="primary">tmk</name>
    <name evidence="14" type="ORF">ENS06_13735</name>
</gene>
<dbReference type="InterPro" id="IPR039430">
    <property type="entry name" value="Thymidylate_kin-like_dom"/>
</dbReference>
<protein>
    <recommendedName>
        <fullName evidence="3 12">Thymidylate kinase</fullName>
        <ecNumber evidence="2 12">2.7.4.9</ecNumber>
    </recommendedName>
    <alternativeName>
        <fullName evidence="9 12">dTMP kinase</fullName>
    </alternativeName>
</protein>
<dbReference type="AlphaFoldDB" id="A0A832A2M0"/>
<sequence>MGQARTPPIPSRPPPHAGKCANCLSGPASRRKAAPMTTPEPLGRGVFISIEGIDGSGKSTVVESVRRWIESHGRPVTVLREPGGTALGESLRRILLDPRYAPMAPWAEACLYAASQAQQVWETIVPSLERGAWIVADRFRDATVAYQGCGRGLGAERIQKMQEIVLGGLFPDLTVLLDCTVATAWDRLSRRPGRHDRMEREAKDFMERVRRGYLDLARKNSGRFVVIDANRDAATVLEDVTEAIRRRLGHNPAEGRSFSHEIRHDGF</sequence>
<reference evidence="14" key="1">
    <citation type="journal article" date="2020" name="mSystems">
        <title>Genome- and Community-Level Interaction Insights into Carbon Utilization and Element Cycling Functions of Hydrothermarchaeota in Hydrothermal Sediment.</title>
        <authorList>
            <person name="Zhou Z."/>
            <person name="Liu Y."/>
            <person name="Xu W."/>
            <person name="Pan J."/>
            <person name="Luo Z.H."/>
            <person name="Li M."/>
        </authorList>
    </citation>
    <scope>NUCLEOTIDE SEQUENCE [LARGE SCALE GENOMIC DNA]</scope>
    <source>
        <strain evidence="14">SpSt-456</strain>
    </source>
</reference>
<dbReference type="PANTHER" id="PTHR10344">
    <property type="entry name" value="THYMIDYLATE KINASE"/>
    <property type="match status" value="1"/>
</dbReference>
<dbReference type="NCBIfam" id="TIGR00041">
    <property type="entry name" value="DTMP_kinase"/>
    <property type="match status" value="1"/>
</dbReference>
<dbReference type="Pfam" id="PF02223">
    <property type="entry name" value="Thymidylate_kin"/>
    <property type="match status" value="1"/>
</dbReference>
<keyword evidence="8 12" id="KW-0067">ATP-binding</keyword>
<comment type="function">
    <text evidence="11 12">Phosphorylation of dTMP to form dTDP in both de novo and salvage pathways of dTTP synthesis.</text>
</comment>
<evidence type="ECO:0000259" key="13">
    <source>
        <dbReference type="Pfam" id="PF02223"/>
    </source>
</evidence>